<dbReference type="SUPFAM" id="SSF49503">
    <property type="entry name" value="Cupredoxins"/>
    <property type="match status" value="3"/>
</dbReference>
<dbReference type="InterPro" id="IPR011706">
    <property type="entry name" value="Cu-oxidase_C"/>
</dbReference>
<dbReference type="InterPro" id="IPR045087">
    <property type="entry name" value="Cu-oxidase_fam"/>
</dbReference>
<keyword evidence="4" id="KW-0186">Copper</keyword>
<evidence type="ECO:0000313" key="9">
    <source>
        <dbReference type="EMBL" id="KAF2166595.1"/>
    </source>
</evidence>
<evidence type="ECO:0000256" key="3">
    <source>
        <dbReference type="ARBA" id="ARBA00023002"/>
    </source>
</evidence>
<sequence length="638" mass="71634">MKGCRSCNDRNDRECWLERPNSKSVRYDINTPYDMSGDEFAPDGIKREYWLEVSVDAIAPDGFLKPLGQVFNHTYPGPHLQAWWGDQIICSVPSRSFQASDNTQVVHVTNKVPNLGTTIHWHGIRQLNTTQQDGVNGVTQCPIAFGETYTYSFRADQISHTWYHSHYQTQYSDGVAGPLTIYGPSSANWDETFTPIMMQDWVHDNTSIAFKQELGRSIPLADSILLGGTNTFKCDALNSSCCRSCDLSNCKEGTDEAFCCKPDDRCYRPTLLPNGTIIEQKQVGGIFNRTFQEGKRYLLQLINASADAMFIFAIDDHDLLVIAADLVPIKPYKSESLFIAIGQRYQVIVTAKPKKKSKVCQADVKKCNYWIRTRIASGCGNVAQDNEETGIIQYSPNRNARDRPDTEAHTDREGCKDEPMEKLRPIVPWNASDLRNSREDYTFVAAFDDLPTHGAYRWELTDKPLFLNYSSPSILNVDNNGHFHDVYQASVNYTNHAWNGGFVYLVIDGSNIQQIAGKQGVPAAHPIHLHGHDFVILAQVDSAFNGTIPKNQVDNPTRRDTALLYGGGYLALAFKLDNPGVWLVHCHIAWHASSGLALQIIERQDEIIGSIGDLNPTRETCKGWERMGLKFHQEDSGI</sequence>
<feature type="domain" description="Plastocyanin-like" evidence="7">
    <location>
        <begin position="500"/>
        <end position="605"/>
    </location>
</feature>
<protein>
    <submittedName>
        <fullName evidence="9">Multicopper oxidase</fullName>
    </submittedName>
</protein>
<feature type="domain" description="Plastocyanin-like" evidence="6">
    <location>
        <begin position="194"/>
        <end position="396"/>
    </location>
</feature>
<dbReference type="GO" id="GO:0005507">
    <property type="term" value="F:copper ion binding"/>
    <property type="evidence" value="ECO:0007669"/>
    <property type="project" value="InterPro"/>
</dbReference>
<dbReference type="PROSITE" id="PS00079">
    <property type="entry name" value="MULTICOPPER_OXIDASE1"/>
    <property type="match status" value="1"/>
</dbReference>
<dbReference type="CDD" id="cd13901">
    <property type="entry name" value="CuRO_3_MaLCC_like"/>
    <property type="match status" value="1"/>
</dbReference>
<dbReference type="PANTHER" id="PTHR11709:SF71">
    <property type="entry name" value="OXIDOREDUCTASE TPCJ"/>
    <property type="match status" value="1"/>
</dbReference>
<name>A0A6A6CHI2_ZASCE</name>
<dbReference type="EMBL" id="ML993596">
    <property type="protein sequence ID" value="KAF2166595.1"/>
    <property type="molecule type" value="Genomic_DNA"/>
</dbReference>
<dbReference type="Gene3D" id="2.60.40.420">
    <property type="entry name" value="Cupredoxins - blue copper proteins"/>
    <property type="match status" value="3"/>
</dbReference>
<gene>
    <name evidence="9" type="ORF">M409DRAFT_23229</name>
</gene>
<keyword evidence="10" id="KW-1185">Reference proteome</keyword>
<keyword evidence="3" id="KW-0560">Oxidoreductase</keyword>
<proteinExistence type="inferred from homology"/>
<dbReference type="Proteomes" id="UP000799537">
    <property type="component" value="Unassembled WGS sequence"/>
</dbReference>
<dbReference type="AlphaFoldDB" id="A0A6A6CHI2"/>
<dbReference type="Pfam" id="PF00394">
    <property type="entry name" value="Cu-oxidase"/>
    <property type="match status" value="1"/>
</dbReference>
<dbReference type="GO" id="GO:0016491">
    <property type="term" value="F:oxidoreductase activity"/>
    <property type="evidence" value="ECO:0007669"/>
    <property type="project" value="UniProtKB-KW"/>
</dbReference>
<dbReference type="OrthoDB" id="2121828at2759"/>
<dbReference type="InterPro" id="IPR002355">
    <property type="entry name" value="Cu_oxidase_Cu_BS"/>
</dbReference>
<evidence type="ECO:0000313" key="10">
    <source>
        <dbReference type="Proteomes" id="UP000799537"/>
    </source>
</evidence>
<evidence type="ECO:0000256" key="1">
    <source>
        <dbReference type="ARBA" id="ARBA00010609"/>
    </source>
</evidence>
<feature type="compositionally biased region" description="Basic and acidic residues" evidence="5">
    <location>
        <begin position="399"/>
        <end position="416"/>
    </location>
</feature>
<dbReference type="InterPro" id="IPR011707">
    <property type="entry name" value="Cu-oxidase-like_N"/>
</dbReference>
<evidence type="ECO:0000259" key="6">
    <source>
        <dbReference type="Pfam" id="PF00394"/>
    </source>
</evidence>
<dbReference type="RefSeq" id="XP_033667484.1">
    <property type="nucleotide sequence ID" value="XM_033806690.1"/>
</dbReference>
<feature type="domain" description="Plastocyanin-like" evidence="8">
    <location>
        <begin position="101"/>
        <end position="184"/>
    </location>
</feature>
<evidence type="ECO:0000259" key="8">
    <source>
        <dbReference type="Pfam" id="PF07732"/>
    </source>
</evidence>
<evidence type="ECO:0000259" key="7">
    <source>
        <dbReference type="Pfam" id="PF07731"/>
    </source>
</evidence>
<dbReference type="Pfam" id="PF07731">
    <property type="entry name" value="Cu-oxidase_2"/>
    <property type="match status" value="1"/>
</dbReference>
<dbReference type="PROSITE" id="PS00080">
    <property type="entry name" value="MULTICOPPER_OXIDASE2"/>
    <property type="match status" value="1"/>
</dbReference>
<evidence type="ECO:0000256" key="5">
    <source>
        <dbReference type="SAM" id="MobiDB-lite"/>
    </source>
</evidence>
<dbReference type="InterPro" id="IPR001117">
    <property type="entry name" value="Cu-oxidase_2nd"/>
</dbReference>
<organism evidence="9 10">
    <name type="scientific">Zasmidium cellare ATCC 36951</name>
    <dbReference type="NCBI Taxonomy" id="1080233"/>
    <lineage>
        <taxon>Eukaryota</taxon>
        <taxon>Fungi</taxon>
        <taxon>Dikarya</taxon>
        <taxon>Ascomycota</taxon>
        <taxon>Pezizomycotina</taxon>
        <taxon>Dothideomycetes</taxon>
        <taxon>Dothideomycetidae</taxon>
        <taxon>Mycosphaerellales</taxon>
        <taxon>Mycosphaerellaceae</taxon>
        <taxon>Zasmidium</taxon>
    </lineage>
</organism>
<evidence type="ECO:0000256" key="2">
    <source>
        <dbReference type="ARBA" id="ARBA00022723"/>
    </source>
</evidence>
<dbReference type="Pfam" id="PF07732">
    <property type="entry name" value="Cu-oxidase_3"/>
    <property type="match status" value="1"/>
</dbReference>
<evidence type="ECO:0000256" key="4">
    <source>
        <dbReference type="ARBA" id="ARBA00023008"/>
    </source>
</evidence>
<keyword evidence="2" id="KW-0479">Metal-binding</keyword>
<dbReference type="InterPro" id="IPR033138">
    <property type="entry name" value="Cu_oxidase_CS"/>
</dbReference>
<dbReference type="InterPro" id="IPR008972">
    <property type="entry name" value="Cupredoxin"/>
</dbReference>
<comment type="similarity">
    <text evidence="1">Belongs to the multicopper oxidase family.</text>
</comment>
<feature type="region of interest" description="Disordered" evidence="5">
    <location>
        <begin position="396"/>
        <end position="416"/>
    </location>
</feature>
<dbReference type="PANTHER" id="PTHR11709">
    <property type="entry name" value="MULTI-COPPER OXIDASE"/>
    <property type="match status" value="1"/>
</dbReference>
<dbReference type="GeneID" id="54559962"/>
<reference evidence="9" key="1">
    <citation type="journal article" date="2020" name="Stud. Mycol.">
        <title>101 Dothideomycetes genomes: a test case for predicting lifestyles and emergence of pathogens.</title>
        <authorList>
            <person name="Haridas S."/>
            <person name="Albert R."/>
            <person name="Binder M."/>
            <person name="Bloem J."/>
            <person name="Labutti K."/>
            <person name="Salamov A."/>
            <person name="Andreopoulos B."/>
            <person name="Baker S."/>
            <person name="Barry K."/>
            <person name="Bills G."/>
            <person name="Bluhm B."/>
            <person name="Cannon C."/>
            <person name="Castanera R."/>
            <person name="Culley D."/>
            <person name="Daum C."/>
            <person name="Ezra D."/>
            <person name="Gonzalez J."/>
            <person name="Henrissat B."/>
            <person name="Kuo A."/>
            <person name="Liang C."/>
            <person name="Lipzen A."/>
            <person name="Lutzoni F."/>
            <person name="Magnuson J."/>
            <person name="Mondo S."/>
            <person name="Nolan M."/>
            <person name="Ohm R."/>
            <person name="Pangilinan J."/>
            <person name="Park H.-J."/>
            <person name="Ramirez L."/>
            <person name="Alfaro M."/>
            <person name="Sun H."/>
            <person name="Tritt A."/>
            <person name="Yoshinaga Y."/>
            <person name="Zwiers L.-H."/>
            <person name="Turgeon B."/>
            <person name="Goodwin S."/>
            <person name="Spatafora J."/>
            <person name="Crous P."/>
            <person name="Grigoriev I."/>
        </authorList>
    </citation>
    <scope>NUCLEOTIDE SEQUENCE</scope>
    <source>
        <strain evidence="9">ATCC 36951</strain>
    </source>
</reference>
<accession>A0A6A6CHI2</accession>